<gene>
    <name evidence="1" type="ORF">QLH32_10305</name>
</gene>
<sequence>MNILQTYHQTYLAISLNDFSLLQLNEYDNIKESQAIIQIENINMKWALFFTYKNNKFYIKNIYNDKYINFTHTFTENILQIKENENNLFIIIQNKKNLCARPKNDNQYFIFKDVLGEWESFIKVQI</sequence>
<dbReference type="EMBL" id="CP125669">
    <property type="protein sequence ID" value="WHP04461.1"/>
    <property type="molecule type" value="Genomic_DNA"/>
</dbReference>
<evidence type="ECO:0000313" key="1">
    <source>
        <dbReference type="EMBL" id="WHP04461.1"/>
    </source>
</evidence>
<dbReference type="Proteomes" id="UP001229836">
    <property type="component" value="Chromosome"/>
</dbReference>
<dbReference type="RefSeq" id="WP_283266152.1">
    <property type="nucleotide sequence ID" value="NZ_CP125669.1"/>
</dbReference>
<evidence type="ECO:0000313" key="2">
    <source>
        <dbReference type="Proteomes" id="UP001229836"/>
    </source>
</evidence>
<proteinExistence type="predicted"/>
<reference evidence="1 2" key="1">
    <citation type="submission" date="2023-05" db="EMBL/GenBank/DDBJ databases">
        <title>The complete genome of Acinetobacter sp. nov KCTC 92772.</title>
        <authorList>
            <person name="Zhou G."/>
        </authorList>
    </citation>
    <scope>NUCLEOTIDE SEQUENCE [LARGE SCALE GENOMIC DNA]</scope>
    <source>
        <strain evidence="1 2">KCTC 92772</strain>
    </source>
</reference>
<accession>A0ABY8RZT7</accession>
<organism evidence="1 2">
    <name type="scientific">Acinetobacter corruptisaponis</name>
    <dbReference type="NCBI Taxonomy" id="3045147"/>
    <lineage>
        <taxon>Bacteria</taxon>
        <taxon>Pseudomonadati</taxon>
        <taxon>Pseudomonadota</taxon>
        <taxon>Gammaproteobacteria</taxon>
        <taxon>Moraxellales</taxon>
        <taxon>Moraxellaceae</taxon>
        <taxon>Acinetobacter</taxon>
    </lineage>
</organism>
<keyword evidence="2" id="KW-1185">Reference proteome</keyword>
<protein>
    <submittedName>
        <fullName evidence="1">Uncharacterized protein</fullName>
    </submittedName>
</protein>
<name>A0ABY8RZT7_9GAMM</name>